<protein>
    <submittedName>
        <fullName evidence="1">Uncharacterized protein</fullName>
    </submittedName>
</protein>
<dbReference type="Proteomes" id="UP001054252">
    <property type="component" value="Unassembled WGS sequence"/>
</dbReference>
<name>A0AAV5LZS7_9ROSI</name>
<gene>
    <name evidence="1" type="ORF">SLEP1_g49583</name>
</gene>
<accession>A0AAV5LZS7</accession>
<evidence type="ECO:0000313" key="2">
    <source>
        <dbReference type="Proteomes" id="UP001054252"/>
    </source>
</evidence>
<sequence>MEIDWWACNFRLNLCRGNGGRRRSAEGRREMVKVGGEGTRVMVAVADLQKGEREKNREAFRFFFLVCRFFHSLKEGN</sequence>
<dbReference type="AlphaFoldDB" id="A0AAV5LZS7"/>
<keyword evidence="2" id="KW-1185">Reference proteome</keyword>
<dbReference type="EMBL" id="BPVZ01000156">
    <property type="protein sequence ID" value="GKV42146.1"/>
    <property type="molecule type" value="Genomic_DNA"/>
</dbReference>
<proteinExistence type="predicted"/>
<reference evidence="1 2" key="1">
    <citation type="journal article" date="2021" name="Commun. Biol.">
        <title>The genome of Shorea leprosula (Dipterocarpaceae) highlights the ecological relevance of drought in aseasonal tropical rainforests.</title>
        <authorList>
            <person name="Ng K.K.S."/>
            <person name="Kobayashi M.J."/>
            <person name="Fawcett J.A."/>
            <person name="Hatakeyama M."/>
            <person name="Paape T."/>
            <person name="Ng C.H."/>
            <person name="Ang C.C."/>
            <person name="Tnah L.H."/>
            <person name="Lee C.T."/>
            <person name="Nishiyama T."/>
            <person name="Sese J."/>
            <person name="O'Brien M.J."/>
            <person name="Copetti D."/>
            <person name="Mohd Noor M.I."/>
            <person name="Ong R.C."/>
            <person name="Putra M."/>
            <person name="Sireger I.Z."/>
            <person name="Indrioko S."/>
            <person name="Kosugi Y."/>
            <person name="Izuno A."/>
            <person name="Isagi Y."/>
            <person name="Lee S.L."/>
            <person name="Shimizu K.K."/>
        </authorList>
    </citation>
    <scope>NUCLEOTIDE SEQUENCE [LARGE SCALE GENOMIC DNA]</scope>
    <source>
        <strain evidence="1">214</strain>
    </source>
</reference>
<comment type="caution">
    <text evidence="1">The sequence shown here is derived from an EMBL/GenBank/DDBJ whole genome shotgun (WGS) entry which is preliminary data.</text>
</comment>
<organism evidence="1 2">
    <name type="scientific">Rubroshorea leprosula</name>
    <dbReference type="NCBI Taxonomy" id="152421"/>
    <lineage>
        <taxon>Eukaryota</taxon>
        <taxon>Viridiplantae</taxon>
        <taxon>Streptophyta</taxon>
        <taxon>Embryophyta</taxon>
        <taxon>Tracheophyta</taxon>
        <taxon>Spermatophyta</taxon>
        <taxon>Magnoliopsida</taxon>
        <taxon>eudicotyledons</taxon>
        <taxon>Gunneridae</taxon>
        <taxon>Pentapetalae</taxon>
        <taxon>rosids</taxon>
        <taxon>malvids</taxon>
        <taxon>Malvales</taxon>
        <taxon>Dipterocarpaceae</taxon>
        <taxon>Rubroshorea</taxon>
    </lineage>
</organism>
<evidence type="ECO:0000313" key="1">
    <source>
        <dbReference type="EMBL" id="GKV42146.1"/>
    </source>
</evidence>